<feature type="compositionally biased region" description="Basic and acidic residues" evidence="1">
    <location>
        <begin position="113"/>
        <end position="126"/>
    </location>
</feature>
<dbReference type="GO" id="GO:0006355">
    <property type="term" value="P:regulation of DNA-templated transcription"/>
    <property type="evidence" value="ECO:0007669"/>
    <property type="project" value="TreeGrafter"/>
</dbReference>
<evidence type="ECO:0000259" key="2">
    <source>
        <dbReference type="Pfam" id="PF10469"/>
    </source>
</evidence>
<dbReference type="GO" id="GO:0006307">
    <property type="term" value="P:DNA alkylation repair"/>
    <property type="evidence" value="ECO:0007669"/>
    <property type="project" value="InterPro"/>
</dbReference>
<dbReference type="Proteomes" id="UP000184330">
    <property type="component" value="Unassembled WGS sequence"/>
</dbReference>
<reference evidence="3 4" key="1">
    <citation type="submission" date="2016-03" db="EMBL/GenBank/DDBJ databases">
        <authorList>
            <person name="Ploux O."/>
        </authorList>
    </citation>
    <scope>NUCLEOTIDE SEQUENCE [LARGE SCALE GENOMIC DNA]</scope>
    <source>
        <strain evidence="3 4">UAMH 11012</strain>
    </source>
</reference>
<evidence type="ECO:0000313" key="4">
    <source>
        <dbReference type="Proteomes" id="UP000184330"/>
    </source>
</evidence>
<dbReference type="STRING" id="576137.A0A1L7WJN7"/>
<keyword evidence="4" id="KW-1185">Reference proteome</keyword>
<evidence type="ECO:0000256" key="1">
    <source>
        <dbReference type="SAM" id="MobiDB-lite"/>
    </source>
</evidence>
<evidence type="ECO:0000313" key="3">
    <source>
        <dbReference type="EMBL" id="CZR52992.1"/>
    </source>
</evidence>
<dbReference type="InterPro" id="IPR009210">
    <property type="entry name" value="ASCC1"/>
</dbReference>
<dbReference type="GO" id="GO:0005634">
    <property type="term" value="C:nucleus"/>
    <property type="evidence" value="ECO:0007669"/>
    <property type="project" value="TreeGrafter"/>
</dbReference>
<sequence length="267" mass="29554">MPPKLPKPKPPALTHFLCIPLVTSSSRPQLQKSLATFRERLSQKGIPDLPDGLPEKAIRPLGTLHLTLGVMSLLTPEKVEGALKLLRELDIKSLFSQPSPVKFAPKLPAGPDSKVKEKEKETEGQAKPENLKITLQGLRPMQTPSKTSILYSSPLDPDLRLFQFCTSLRQTFTEAGFIEDQKKLLLHATIVNTVYAKGVKGKGTGHGKRGGAKLMIDASEILEEFEEFEFMENVRVERVAVCRMGAKPDEDGEVAYEVEGEIEVPEF</sequence>
<feature type="domain" description="A-kinase anchor protein 7-like phosphoesterase" evidence="2">
    <location>
        <begin position="14"/>
        <end position="263"/>
    </location>
</feature>
<gene>
    <name evidence="3" type="ORF">PAC_02870</name>
</gene>
<dbReference type="PANTHER" id="PTHR13360">
    <property type="entry name" value="ACTIVATING SIGNAL COINTEGRATOR 1 COMPLEX SUBUNIT 1"/>
    <property type="match status" value="1"/>
</dbReference>
<name>A0A1L7WJN7_9HELO</name>
<organism evidence="3 4">
    <name type="scientific">Phialocephala subalpina</name>
    <dbReference type="NCBI Taxonomy" id="576137"/>
    <lineage>
        <taxon>Eukaryota</taxon>
        <taxon>Fungi</taxon>
        <taxon>Dikarya</taxon>
        <taxon>Ascomycota</taxon>
        <taxon>Pezizomycotina</taxon>
        <taxon>Leotiomycetes</taxon>
        <taxon>Helotiales</taxon>
        <taxon>Mollisiaceae</taxon>
        <taxon>Phialocephala</taxon>
        <taxon>Phialocephala fortinii species complex</taxon>
    </lineage>
</organism>
<dbReference type="EMBL" id="FJOG01000003">
    <property type="protein sequence ID" value="CZR52992.1"/>
    <property type="molecule type" value="Genomic_DNA"/>
</dbReference>
<dbReference type="InterPro" id="IPR019510">
    <property type="entry name" value="AKAP7-like_phosphoesterase"/>
</dbReference>
<dbReference type="PANTHER" id="PTHR13360:SF1">
    <property type="entry name" value="ACTIVATING SIGNAL COINTEGRATOR 1 COMPLEX SUBUNIT 1"/>
    <property type="match status" value="1"/>
</dbReference>
<dbReference type="AlphaFoldDB" id="A0A1L7WJN7"/>
<dbReference type="Pfam" id="PF10469">
    <property type="entry name" value="AKAP7_NLS"/>
    <property type="match status" value="1"/>
</dbReference>
<accession>A0A1L7WJN7</accession>
<feature type="region of interest" description="Disordered" evidence="1">
    <location>
        <begin position="102"/>
        <end position="126"/>
    </location>
</feature>
<protein>
    <recommendedName>
        <fullName evidence="2">A-kinase anchor protein 7-like phosphoesterase domain-containing protein</fullName>
    </recommendedName>
</protein>
<dbReference type="Gene3D" id="3.90.1140.10">
    <property type="entry name" value="Cyclic phosphodiesterase"/>
    <property type="match status" value="1"/>
</dbReference>
<proteinExistence type="predicted"/>
<dbReference type="OrthoDB" id="277832at2759"/>